<gene>
    <name evidence="1" type="ORF">F2Q68_00043692</name>
</gene>
<organism evidence="1 2">
    <name type="scientific">Brassica cretica</name>
    <name type="common">Mustard</name>
    <dbReference type="NCBI Taxonomy" id="69181"/>
    <lineage>
        <taxon>Eukaryota</taxon>
        <taxon>Viridiplantae</taxon>
        <taxon>Streptophyta</taxon>
        <taxon>Embryophyta</taxon>
        <taxon>Tracheophyta</taxon>
        <taxon>Spermatophyta</taxon>
        <taxon>Magnoliopsida</taxon>
        <taxon>eudicotyledons</taxon>
        <taxon>Gunneridae</taxon>
        <taxon>Pentapetalae</taxon>
        <taxon>rosids</taxon>
        <taxon>malvids</taxon>
        <taxon>Brassicales</taxon>
        <taxon>Brassicaceae</taxon>
        <taxon>Brassiceae</taxon>
        <taxon>Brassica</taxon>
    </lineage>
</organism>
<dbReference type="AlphaFoldDB" id="A0A8S9LQ60"/>
<protein>
    <submittedName>
        <fullName evidence="1">Uncharacterized protein</fullName>
    </submittedName>
</protein>
<sequence>MKWIVRLWRVPTDGSQLQRSLAARALLGKTCINQRIAARRREIRICSPPASEMKWIVRLWRAPTDGSQVNPSQ</sequence>
<proteinExistence type="predicted"/>
<dbReference type="Proteomes" id="UP000712281">
    <property type="component" value="Unassembled WGS sequence"/>
</dbReference>
<comment type="caution">
    <text evidence="1">The sequence shown here is derived from an EMBL/GenBank/DDBJ whole genome shotgun (WGS) entry which is preliminary data.</text>
</comment>
<accession>A0A8S9LQ60</accession>
<reference evidence="1" key="1">
    <citation type="submission" date="2019-12" db="EMBL/GenBank/DDBJ databases">
        <title>Genome sequencing and annotation of Brassica cretica.</title>
        <authorList>
            <person name="Studholme D.J."/>
            <person name="Sarris P.F."/>
        </authorList>
    </citation>
    <scope>NUCLEOTIDE SEQUENCE</scope>
    <source>
        <strain evidence="1">PFS-001/15</strain>
        <tissue evidence="1">Leaf</tissue>
    </source>
</reference>
<evidence type="ECO:0000313" key="2">
    <source>
        <dbReference type="Proteomes" id="UP000712281"/>
    </source>
</evidence>
<dbReference type="EMBL" id="QGKW02000276">
    <property type="protein sequence ID" value="KAF2608187.1"/>
    <property type="molecule type" value="Genomic_DNA"/>
</dbReference>
<evidence type="ECO:0000313" key="1">
    <source>
        <dbReference type="EMBL" id="KAF2608187.1"/>
    </source>
</evidence>
<name>A0A8S9LQ60_BRACR</name>